<name>A0A095X3A4_9GAMM</name>
<dbReference type="GO" id="GO:0005886">
    <property type="term" value="C:plasma membrane"/>
    <property type="evidence" value="ECO:0007669"/>
    <property type="project" value="UniProtKB-SubCell"/>
</dbReference>
<keyword evidence="3" id="KW-1003">Cell membrane</keyword>
<keyword evidence="12" id="KW-1185">Reference proteome</keyword>
<dbReference type="InterPro" id="IPR012902">
    <property type="entry name" value="N_methyl_site"/>
</dbReference>
<evidence type="ECO:0000256" key="6">
    <source>
        <dbReference type="ARBA" id="ARBA00022692"/>
    </source>
</evidence>
<dbReference type="RefSeq" id="WP_052094516.1">
    <property type="nucleotide sequence ID" value="NZ_KN234760.1"/>
</dbReference>
<comment type="subunit">
    <text evidence="9">Type II secretion is composed of four main components: the outer membrane complex, the inner membrane complex, the cytoplasmic secretion ATPase and the periplasm-spanning pseudopilus.</text>
</comment>
<dbReference type="Pfam" id="PF07963">
    <property type="entry name" value="N_methyl"/>
    <property type="match status" value="1"/>
</dbReference>
<sequence length="135" mass="14524">MPEQRARGFTLVEVLVALAVVALSLPALLFALDQQVDGTAYLRDKSLARLVASNKLTEVRLLAGARGQLLRGSESGEERLAGRDWYWWLDSSSTEVPGFNRITVRVSLSPGDDANSLVTLVGYLDDPGGGDEPAP</sequence>
<dbReference type="InterPro" id="IPR003413">
    <property type="entry name" value="T2SS_GspI_C"/>
</dbReference>
<dbReference type="STRING" id="1265313.HRUBRA_00054"/>
<dbReference type="HOGENOM" id="CLU_121289_3_0_6"/>
<dbReference type="eggNOG" id="COG2165">
    <property type="taxonomic scope" value="Bacteria"/>
</dbReference>
<organism evidence="11 12">
    <name type="scientific">Pseudohaliea rubra DSM 19751</name>
    <dbReference type="NCBI Taxonomy" id="1265313"/>
    <lineage>
        <taxon>Bacteria</taxon>
        <taxon>Pseudomonadati</taxon>
        <taxon>Pseudomonadota</taxon>
        <taxon>Gammaproteobacteria</taxon>
        <taxon>Cellvibrionales</taxon>
        <taxon>Halieaceae</taxon>
        <taxon>Pseudohaliea</taxon>
    </lineage>
</organism>
<keyword evidence="4 9" id="KW-0488">Methylation</keyword>
<dbReference type="OrthoDB" id="6121517at2"/>
<dbReference type="Gene3D" id="3.30.1300.30">
    <property type="entry name" value="GSPII I/J protein-like"/>
    <property type="match status" value="1"/>
</dbReference>
<dbReference type="Proteomes" id="UP000029640">
    <property type="component" value="Unassembled WGS sequence"/>
</dbReference>
<evidence type="ECO:0000256" key="9">
    <source>
        <dbReference type="RuleBase" id="RU368030"/>
    </source>
</evidence>
<accession>A0A095X3A4</accession>
<evidence type="ECO:0000259" key="10">
    <source>
        <dbReference type="Pfam" id="PF02501"/>
    </source>
</evidence>
<keyword evidence="7" id="KW-1133">Transmembrane helix</keyword>
<evidence type="ECO:0000256" key="5">
    <source>
        <dbReference type="ARBA" id="ARBA00022519"/>
    </source>
</evidence>
<dbReference type="Pfam" id="PF02501">
    <property type="entry name" value="T2SSI"/>
    <property type="match status" value="1"/>
</dbReference>
<dbReference type="AlphaFoldDB" id="A0A095X3A4"/>
<dbReference type="PANTHER" id="PTHR38779:SF2">
    <property type="entry name" value="TYPE II SECRETION SYSTEM PROTEIN I-RELATED"/>
    <property type="match status" value="1"/>
</dbReference>
<feature type="domain" description="Type II secretion system protein GspI C-terminal" evidence="10">
    <location>
        <begin position="42"/>
        <end position="124"/>
    </location>
</feature>
<reference evidence="11 12" key="1">
    <citation type="journal article" date="2014" name="Genome Announc.">
        <title>Genome Sequence of Gammaproteobacterial Pseudohaliea rubra Type Strain DSM 19751, Isolated from Coastal Seawater of the Mediterranean Sea.</title>
        <authorList>
            <person name="Spring S."/>
            <person name="Fiebig A."/>
            <person name="Riedel T."/>
            <person name="Goker M."/>
            <person name="Klenk H.P."/>
        </authorList>
    </citation>
    <scope>NUCLEOTIDE SEQUENCE [LARGE SCALE GENOMIC DNA]</scope>
    <source>
        <strain evidence="11 12">DSM 19751</strain>
    </source>
</reference>
<proteinExistence type="inferred from homology"/>
<dbReference type="PANTHER" id="PTHR38779">
    <property type="entry name" value="TYPE II SECRETION SYSTEM PROTEIN I-RELATED"/>
    <property type="match status" value="1"/>
</dbReference>
<comment type="subcellular location">
    <subcellularLocation>
        <location evidence="1 9">Cell inner membrane</location>
        <topology evidence="1 9">Single-pass membrane protein</topology>
    </subcellularLocation>
</comment>
<dbReference type="InterPro" id="IPR045584">
    <property type="entry name" value="Pilin-like"/>
</dbReference>
<dbReference type="EMBL" id="AUVB01000001">
    <property type="protein sequence ID" value="KGE05374.1"/>
    <property type="molecule type" value="Genomic_DNA"/>
</dbReference>
<keyword evidence="5 9" id="KW-0997">Cell inner membrane</keyword>
<comment type="similarity">
    <text evidence="2 9">Belongs to the GSP I family.</text>
</comment>
<evidence type="ECO:0000256" key="4">
    <source>
        <dbReference type="ARBA" id="ARBA00022481"/>
    </source>
</evidence>
<evidence type="ECO:0000256" key="2">
    <source>
        <dbReference type="ARBA" id="ARBA00008358"/>
    </source>
</evidence>
<evidence type="ECO:0000256" key="3">
    <source>
        <dbReference type="ARBA" id="ARBA00022475"/>
    </source>
</evidence>
<comment type="caution">
    <text evidence="11">The sequence shown here is derived from an EMBL/GenBank/DDBJ whole genome shotgun (WGS) entry which is preliminary data.</text>
</comment>
<evidence type="ECO:0000256" key="1">
    <source>
        <dbReference type="ARBA" id="ARBA00004377"/>
    </source>
</evidence>
<dbReference type="GO" id="GO:0015628">
    <property type="term" value="P:protein secretion by the type II secretion system"/>
    <property type="evidence" value="ECO:0007669"/>
    <property type="project" value="UniProtKB-UniRule"/>
</dbReference>
<evidence type="ECO:0000313" key="12">
    <source>
        <dbReference type="Proteomes" id="UP000029640"/>
    </source>
</evidence>
<comment type="PTM">
    <text evidence="9">Cleaved by prepilin peptidase.</text>
</comment>
<keyword evidence="6" id="KW-0812">Transmembrane</keyword>
<dbReference type="NCBIfam" id="TIGR02532">
    <property type="entry name" value="IV_pilin_GFxxxE"/>
    <property type="match status" value="1"/>
</dbReference>
<dbReference type="GO" id="GO:0015627">
    <property type="term" value="C:type II protein secretion system complex"/>
    <property type="evidence" value="ECO:0007669"/>
    <property type="project" value="UniProtKB-UniRule"/>
</dbReference>
<evidence type="ECO:0000256" key="8">
    <source>
        <dbReference type="ARBA" id="ARBA00023136"/>
    </source>
</evidence>
<dbReference type="NCBIfam" id="TIGR01707">
    <property type="entry name" value="gspI"/>
    <property type="match status" value="1"/>
</dbReference>
<comment type="function">
    <text evidence="9">Component of the type II secretion system required for the energy-dependent secretion of extracellular factors such as proteases and toxins from the periplasm.</text>
</comment>
<dbReference type="SUPFAM" id="SSF54523">
    <property type="entry name" value="Pili subunits"/>
    <property type="match status" value="1"/>
</dbReference>
<dbReference type="InterPro" id="IPR010052">
    <property type="entry name" value="T2SS_protein-GspI"/>
</dbReference>
<evidence type="ECO:0000313" key="11">
    <source>
        <dbReference type="EMBL" id="KGE05374.1"/>
    </source>
</evidence>
<evidence type="ECO:0000256" key="7">
    <source>
        <dbReference type="ARBA" id="ARBA00022989"/>
    </source>
</evidence>
<keyword evidence="8" id="KW-0472">Membrane</keyword>
<gene>
    <name evidence="11" type="ORF">HRUBRA_00054</name>
</gene>
<protein>
    <recommendedName>
        <fullName evidence="9">Type II secretion system protein I</fullName>
        <shortName evidence="9">T2SS minor pseudopilin I</shortName>
    </recommendedName>
</protein>